<reference evidence="4" key="2">
    <citation type="submission" date="2015-01" db="EMBL/GenBank/DDBJ databases">
        <title>Evolutionary Origins and Diversification of the Mycorrhizal Mutualists.</title>
        <authorList>
            <consortium name="DOE Joint Genome Institute"/>
            <consortium name="Mycorrhizal Genomics Consortium"/>
            <person name="Kohler A."/>
            <person name="Kuo A."/>
            <person name="Nagy L.G."/>
            <person name="Floudas D."/>
            <person name="Copeland A."/>
            <person name="Barry K.W."/>
            <person name="Cichocki N."/>
            <person name="Veneault-Fourrey C."/>
            <person name="LaButti K."/>
            <person name="Lindquist E.A."/>
            <person name="Lipzen A."/>
            <person name="Lundell T."/>
            <person name="Morin E."/>
            <person name="Murat C."/>
            <person name="Riley R."/>
            <person name="Ohm R."/>
            <person name="Sun H."/>
            <person name="Tunlid A."/>
            <person name="Henrissat B."/>
            <person name="Grigoriev I.V."/>
            <person name="Hibbett D.S."/>
            <person name="Martin F."/>
        </authorList>
    </citation>
    <scope>NUCLEOTIDE SEQUENCE [LARGE SCALE GENOMIC DNA]</scope>
    <source>
        <strain evidence="4">F 1598</strain>
    </source>
</reference>
<dbReference type="Proteomes" id="UP000054166">
    <property type="component" value="Unassembled WGS sequence"/>
</dbReference>
<sequence>MASVMAILLIVENLIAYAANRTYHSFDNLDFLDGPERRRTRRKPILEHKYQRADTDDVVPMAAYSYSEPKEAVYTDPYDPYAEHPRDSSGQTLYSRG</sequence>
<name>A0A0C3EG71_PILCF</name>
<protein>
    <submittedName>
        <fullName evidence="3">Uncharacterized protein</fullName>
    </submittedName>
</protein>
<evidence type="ECO:0000256" key="2">
    <source>
        <dbReference type="SAM" id="SignalP"/>
    </source>
</evidence>
<reference evidence="3 4" key="1">
    <citation type="submission" date="2014-04" db="EMBL/GenBank/DDBJ databases">
        <authorList>
            <consortium name="DOE Joint Genome Institute"/>
            <person name="Kuo A."/>
            <person name="Tarkka M."/>
            <person name="Buscot F."/>
            <person name="Kohler A."/>
            <person name="Nagy L.G."/>
            <person name="Floudas D."/>
            <person name="Copeland A."/>
            <person name="Barry K.W."/>
            <person name="Cichocki N."/>
            <person name="Veneault-Fourrey C."/>
            <person name="LaButti K."/>
            <person name="Lindquist E.A."/>
            <person name="Lipzen A."/>
            <person name="Lundell T."/>
            <person name="Morin E."/>
            <person name="Murat C."/>
            <person name="Sun H."/>
            <person name="Tunlid A."/>
            <person name="Henrissat B."/>
            <person name="Grigoriev I.V."/>
            <person name="Hibbett D.S."/>
            <person name="Martin F."/>
            <person name="Nordberg H.P."/>
            <person name="Cantor M.N."/>
            <person name="Hua S.X."/>
        </authorList>
    </citation>
    <scope>NUCLEOTIDE SEQUENCE [LARGE SCALE GENOMIC DNA]</scope>
    <source>
        <strain evidence="3 4">F 1598</strain>
    </source>
</reference>
<accession>A0A0C3EG71</accession>
<dbReference type="HOGENOM" id="CLU_2441639_0_0_1"/>
<evidence type="ECO:0000313" key="4">
    <source>
        <dbReference type="Proteomes" id="UP000054166"/>
    </source>
</evidence>
<gene>
    <name evidence="3" type="ORF">PILCRDRAFT_830233</name>
</gene>
<dbReference type="AlphaFoldDB" id="A0A0C3EG71"/>
<evidence type="ECO:0000313" key="3">
    <source>
        <dbReference type="EMBL" id="KIM71620.1"/>
    </source>
</evidence>
<keyword evidence="4" id="KW-1185">Reference proteome</keyword>
<keyword evidence="2" id="KW-0732">Signal</keyword>
<feature type="region of interest" description="Disordered" evidence="1">
    <location>
        <begin position="75"/>
        <end position="97"/>
    </location>
</feature>
<evidence type="ECO:0000256" key="1">
    <source>
        <dbReference type="SAM" id="MobiDB-lite"/>
    </source>
</evidence>
<dbReference type="EMBL" id="KN833256">
    <property type="protein sequence ID" value="KIM71620.1"/>
    <property type="molecule type" value="Genomic_DNA"/>
</dbReference>
<proteinExistence type="predicted"/>
<dbReference type="InParanoid" id="A0A0C3EG71"/>
<organism evidence="3 4">
    <name type="scientific">Piloderma croceum (strain F 1598)</name>
    <dbReference type="NCBI Taxonomy" id="765440"/>
    <lineage>
        <taxon>Eukaryota</taxon>
        <taxon>Fungi</taxon>
        <taxon>Dikarya</taxon>
        <taxon>Basidiomycota</taxon>
        <taxon>Agaricomycotina</taxon>
        <taxon>Agaricomycetes</taxon>
        <taxon>Agaricomycetidae</taxon>
        <taxon>Atheliales</taxon>
        <taxon>Atheliaceae</taxon>
        <taxon>Piloderma</taxon>
    </lineage>
</organism>
<feature type="non-terminal residue" evidence="3">
    <location>
        <position position="97"/>
    </location>
</feature>
<feature type="chain" id="PRO_5002177067" evidence="2">
    <location>
        <begin position="19"/>
        <end position="97"/>
    </location>
</feature>
<feature type="compositionally biased region" description="Polar residues" evidence="1">
    <location>
        <begin position="88"/>
        <end position="97"/>
    </location>
</feature>
<feature type="signal peptide" evidence="2">
    <location>
        <begin position="1"/>
        <end position="18"/>
    </location>
</feature>